<evidence type="ECO:0000256" key="1">
    <source>
        <dbReference type="SAM" id="MobiDB-lite"/>
    </source>
</evidence>
<organism evidence="2 3">
    <name type="scientific">Escherichia coli</name>
    <dbReference type="NCBI Taxonomy" id="562"/>
    <lineage>
        <taxon>Bacteria</taxon>
        <taxon>Pseudomonadati</taxon>
        <taxon>Pseudomonadota</taxon>
        <taxon>Gammaproteobacteria</taxon>
        <taxon>Enterobacterales</taxon>
        <taxon>Enterobacteriaceae</taxon>
        <taxon>Escherichia</taxon>
    </lineage>
</organism>
<dbReference type="EMBL" id="LT719075">
    <property type="protein sequence ID" value="SJK83529.1"/>
    <property type="molecule type" value="Genomic_DNA"/>
</dbReference>
<feature type="compositionally biased region" description="Polar residues" evidence="1">
    <location>
        <begin position="12"/>
        <end position="21"/>
    </location>
</feature>
<feature type="compositionally biased region" description="Basic and acidic residues" evidence="1">
    <location>
        <begin position="1"/>
        <end position="11"/>
    </location>
</feature>
<evidence type="ECO:0000313" key="2">
    <source>
        <dbReference type="EMBL" id="SJK83529.1"/>
    </source>
</evidence>
<feature type="compositionally biased region" description="Basic and acidic residues" evidence="1">
    <location>
        <begin position="32"/>
        <end position="52"/>
    </location>
</feature>
<dbReference type="Proteomes" id="UP000245997">
    <property type="component" value="Plasmid pAA"/>
</dbReference>
<name>A0A1W1EMH7_ECOLX</name>
<evidence type="ECO:0000313" key="3">
    <source>
        <dbReference type="Proteomes" id="UP000245997"/>
    </source>
</evidence>
<reference evidence="3" key="1">
    <citation type="submission" date="2017-01" db="EMBL/GenBank/DDBJ databases">
        <authorList>
            <person name="Joensson R."/>
        </authorList>
    </citation>
    <scope>NUCLEOTIDE SEQUENCE [LARGE SCALE GENOMIC DNA]</scope>
</reference>
<proteinExistence type="predicted"/>
<dbReference type="AlphaFoldDB" id="A0A1W1EMH7"/>
<feature type="region of interest" description="Disordered" evidence="1">
    <location>
        <begin position="1"/>
        <end position="60"/>
    </location>
</feature>
<sequence>MTDSGTREETQHTVSCQQSWTPHHVKAGRRAAAKDPRIRNSQKPDLRGRKAPDNMIIKQY</sequence>
<gene>
    <name evidence="2" type="ORF">BQ8769_147</name>
</gene>
<accession>A0A1W1EMH7</accession>
<protein>
    <submittedName>
        <fullName evidence="2">Uncharacterized protein</fullName>
    </submittedName>
</protein>